<dbReference type="InterPro" id="IPR036465">
    <property type="entry name" value="vWFA_dom_sf"/>
</dbReference>
<evidence type="ECO:0000313" key="1">
    <source>
        <dbReference type="EMBL" id="KAL1504194.1"/>
    </source>
</evidence>
<protein>
    <recommendedName>
        <fullName evidence="3">VWFA domain-containing protein</fullName>
    </recommendedName>
</protein>
<comment type="caution">
    <text evidence="1">The sequence shown here is derived from an EMBL/GenBank/DDBJ whole genome shotgun (WGS) entry which is preliminary data.</text>
</comment>
<dbReference type="AlphaFoldDB" id="A0AB34IRX1"/>
<sequence length="383" mass="41426">MTRLIAGFGNCSQSAMLPPVALGVPVSESLPAASHTAAFAQPAPNVAEGQAMLATKHSFPRGLLQSMEASVQTFPLRIWLVDNSGSMSHTGGSRILTSGNKIIRVGATRWAELGDSVAMASEITIAMGARTDFHLLNPTPTGQFFTVGYDNDRCGIPPNQMCDLAGIAAVMSESPRGRTPLTEATQRIVSAISPMKDTLLANGQQVVVVIATDGLPDDSHTFLTALQVLQSLPVWTVVRLCTDEDHVVEYWSELDKHLEAPLEVLDDLMGEAKEIAAVTPWLTYGPPLHYAREFGCKNKLFDLLDEVKLLPSQAKELVEIILGSKQLPQPELDPAEFVRAVSDELQHAAPVFHPLKQYCMPWFDVKKMGRVVGQSSTGSCVIS</sequence>
<accession>A0AB34IRX1</accession>
<dbReference type="Proteomes" id="UP001515480">
    <property type="component" value="Unassembled WGS sequence"/>
</dbReference>
<keyword evidence="2" id="KW-1185">Reference proteome</keyword>
<dbReference type="SUPFAM" id="SSF53300">
    <property type="entry name" value="vWA-like"/>
    <property type="match status" value="1"/>
</dbReference>
<name>A0AB34IRX1_PRYPA</name>
<organism evidence="1 2">
    <name type="scientific">Prymnesium parvum</name>
    <name type="common">Toxic golden alga</name>
    <dbReference type="NCBI Taxonomy" id="97485"/>
    <lineage>
        <taxon>Eukaryota</taxon>
        <taxon>Haptista</taxon>
        <taxon>Haptophyta</taxon>
        <taxon>Prymnesiophyceae</taxon>
        <taxon>Prymnesiales</taxon>
        <taxon>Prymnesiaceae</taxon>
        <taxon>Prymnesium</taxon>
    </lineage>
</organism>
<reference evidence="1 2" key="1">
    <citation type="journal article" date="2024" name="Science">
        <title>Giant polyketide synthase enzymes in the biosynthesis of giant marine polyether toxins.</title>
        <authorList>
            <person name="Fallon T.R."/>
            <person name="Shende V.V."/>
            <person name="Wierzbicki I.H."/>
            <person name="Pendleton A.L."/>
            <person name="Watervoot N.F."/>
            <person name="Auber R.P."/>
            <person name="Gonzalez D.J."/>
            <person name="Wisecaver J.H."/>
            <person name="Moore B.S."/>
        </authorList>
    </citation>
    <scope>NUCLEOTIDE SEQUENCE [LARGE SCALE GENOMIC DNA]</scope>
    <source>
        <strain evidence="1 2">12B1</strain>
    </source>
</reference>
<proteinExistence type="predicted"/>
<dbReference type="EMBL" id="JBGBPQ010000020">
    <property type="protein sequence ID" value="KAL1504194.1"/>
    <property type="molecule type" value="Genomic_DNA"/>
</dbReference>
<gene>
    <name evidence="1" type="ORF">AB1Y20_010603</name>
</gene>
<evidence type="ECO:0008006" key="3">
    <source>
        <dbReference type="Google" id="ProtNLM"/>
    </source>
</evidence>
<evidence type="ECO:0000313" key="2">
    <source>
        <dbReference type="Proteomes" id="UP001515480"/>
    </source>
</evidence>